<dbReference type="Proteomes" id="UP000221222">
    <property type="component" value="Unassembled WGS sequence"/>
</dbReference>
<proteinExistence type="predicted"/>
<reference evidence="2 3" key="1">
    <citation type="submission" date="2017-09" db="EMBL/GenBank/DDBJ databases">
        <title>Arcobacter canalis sp. nov., a new species isolated from a water canal contaminated with urban sewage.</title>
        <authorList>
            <person name="Perez-Cataluna A."/>
            <person name="Salas-Masso N."/>
            <person name="Figueras M.J."/>
        </authorList>
    </citation>
    <scope>NUCLEOTIDE SEQUENCE [LARGE SCALE GENOMIC DNA]</scope>
    <source>
        <strain evidence="2 3">F98-3</strain>
    </source>
</reference>
<evidence type="ECO:0000313" key="4">
    <source>
        <dbReference type="Proteomes" id="UP000262712"/>
    </source>
</evidence>
<accession>A0A2G1DHK3</accession>
<evidence type="ECO:0000313" key="1">
    <source>
        <dbReference type="EMBL" id="AXX93317.1"/>
    </source>
</evidence>
<dbReference type="AlphaFoldDB" id="A0A2G1DHK3"/>
<gene>
    <name evidence="1" type="ORF">AMOL_2375</name>
    <name evidence="2" type="ORF">CPU12_07700</name>
</gene>
<dbReference type="RefSeq" id="WP_099342522.1">
    <property type="nucleotide sequence ID" value="NZ_CP032098.1"/>
</dbReference>
<dbReference type="KEGG" id="amol:AMOL_2375"/>
<evidence type="ECO:0000313" key="3">
    <source>
        <dbReference type="Proteomes" id="UP000221222"/>
    </source>
</evidence>
<keyword evidence="3" id="KW-1185">Reference proteome</keyword>
<dbReference type="Proteomes" id="UP000262712">
    <property type="component" value="Chromosome"/>
</dbReference>
<protein>
    <submittedName>
        <fullName evidence="2">DUF1653 domain-containing protein</fullName>
    </submittedName>
</protein>
<organism evidence="2 3">
    <name type="scientific">Malaciobacter molluscorum LMG 25693</name>
    <dbReference type="NCBI Taxonomy" id="870501"/>
    <lineage>
        <taxon>Bacteria</taxon>
        <taxon>Pseudomonadati</taxon>
        <taxon>Campylobacterota</taxon>
        <taxon>Epsilonproteobacteria</taxon>
        <taxon>Campylobacterales</taxon>
        <taxon>Arcobacteraceae</taxon>
        <taxon>Malaciobacter</taxon>
    </lineage>
</organism>
<reference evidence="1 4" key="2">
    <citation type="submission" date="2018-08" db="EMBL/GenBank/DDBJ databases">
        <title>Complete genome of the Arcobacter molluscorum type strain LMG 25693.</title>
        <authorList>
            <person name="Miller W.G."/>
            <person name="Yee E."/>
            <person name="Bono J.L."/>
        </authorList>
    </citation>
    <scope>NUCLEOTIDE SEQUENCE [LARGE SCALE GENOMIC DNA]</scope>
    <source>
        <strain evidence="1 4">CECT 7696</strain>
    </source>
</reference>
<sequence length="65" mass="8000">MKEKEIKLHEEYIHYKNLKTYIPVNFCKIQKDDIWVEAIIYKADDQSLYVRDKEEFINKFSLKSE</sequence>
<name>A0A2G1DHK3_9BACT</name>
<evidence type="ECO:0000313" key="2">
    <source>
        <dbReference type="EMBL" id="PHO17973.1"/>
    </source>
</evidence>
<dbReference type="EMBL" id="NXFY01000010">
    <property type="protein sequence ID" value="PHO17973.1"/>
    <property type="molecule type" value="Genomic_DNA"/>
</dbReference>
<dbReference type="EMBL" id="CP032098">
    <property type="protein sequence ID" value="AXX93317.1"/>
    <property type="molecule type" value="Genomic_DNA"/>
</dbReference>